<accession>A0A3T0D8P3</accession>
<evidence type="ECO:0000256" key="5">
    <source>
        <dbReference type="SAM" id="Phobius"/>
    </source>
</evidence>
<feature type="transmembrane region" description="Helical" evidence="5">
    <location>
        <begin position="144"/>
        <end position="161"/>
    </location>
</feature>
<dbReference type="InterPro" id="IPR053153">
    <property type="entry name" value="APC_K+_Transporter"/>
</dbReference>
<dbReference type="GO" id="GO:0022857">
    <property type="term" value="F:transmembrane transporter activity"/>
    <property type="evidence" value="ECO:0007669"/>
    <property type="project" value="InterPro"/>
</dbReference>
<dbReference type="RefSeq" id="WP_127352508.1">
    <property type="nucleotide sequence ID" value="NZ_CP034791.1"/>
</dbReference>
<dbReference type="EMBL" id="CP034791">
    <property type="protein sequence ID" value="AZT91172.1"/>
    <property type="molecule type" value="Genomic_DNA"/>
</dbReference>
<keyword evidence="4 5" id="KW-0472">Membrane</keyword>
<name>A0A3T0D8P3_9FIRM</name>
<feature type="transmembrane region" description="Helical" evidence="5">
    <location>
        <begin position="295"/>
        <end position="322"/>
    </location>
</feature>
<feature type="transmembrane region" description="Helical" evidence="5">
    <location>
        <begin position="103"/>
        <end position="124"/>
    </location>
</feature>
<dbReference type="Proteomes" id="UP000282930">
    <property type="component" value="Chromosome"/>
</dbReference>
<feature type="transmembrane region" description="Helical" evidence="5">
    <location>
        <begin position="64"/>
        <end position="82"/>
    </location>
</feature>
<feature type="transmembrane region" description="Helical" evidence="5">
    <location>
        <begin position="343"/>
        <end position="363"/>
    </location>
</feature>
<keyword evidence="3 5" id="KW-1133">Transmembrane helix</keyword>
<feature type="transmembrane region" description="Helical" evidence="5">
    <location>
        <begin position="211"/>
        <end position="230"/>
    </location>
</feature>
<feature type="transmembrane region" description="Helical" evidence="5">
    <location>
        <begin position="430"/>
        <end position="450"/>
    </location>
</feature>
<reference evidence="6 7" key="1">
    <citation type="submission" date="2018-12" db="EMBL/GenBank/DDBJ databases">
        <title>Genome sequence from the cellulolytic species, Caldicellulosiruptor changbaiensis.</title>
        <authorList>
            <person name="Blumer-Schuette S.E."/>
            <person name="Mendoza C."/>
        </authorList>
    </citation>
    <scope>NUCLEOTIDE SEQUENCE [LARGE SCALE GENOMIC DNA]</scope>
    <source>
        <strain evidence="6 7">CBS-Z</strain>
    </source>
</reference>
<feature type="transmembrane region" description="Helical" evidence="5">
    <location>
        <begin position="173"/>
        <end position="191"/>
    </location>
</feature>
<protein>
    <submittedName>
        <fullName evidence="6">APC family permease</fullName>
    </submittedName>
</protein>
<dbReference type="InterPro" id="IPR002293">
    <property type="entry name" value="AA/rel_permease1"/>
</dbReference>
<evidence type="ECO:0000313" key="6">
    <source>
        <dbReference type="EMBL" id="AZT91172.1"/>
    </source>
</evidence>
<dbReference type="PANTHER" id="PTHR47704:SF1">
    <property type="entry name" value="POTASSIUM TRANSPORTER KIMA"/>
    <property type="match status" value="1"/>
</dbReference>
<sequence>MFEKLKRILIGKPLPNEAEKTEKYGVLWGLPILSSDAISSVAYAGQEILYVLLPAIGFLAFKEISVVTSAIIILLFILMLSYRQTIENYPNGGGAFIVAKDNLGVLAGIVAGAALSVDYILTVAVSISSGVDQIVTALEFLKPYKIALCLFLVLFLMIGNLRGIRESSRIFGIPAYAFMFSILALIIGGYIKLKMGYVPPEPKINYSSHPVTLVLLLKAFASGCTALTGIEAVSNAVPNFKDPATKHAKTVLLLLSLIILVLFGGTTLLATHYHIVPTEGAILVLMAQEIFGKSFMYYIVAATTFIILVFAANTAFSGFPMLVAVMAKEEFVPRQLSLKGDKLSYSNGIIILALVSALLIVAFNGNVTALIGLYAVGVFISFTLSQSGMFVRWLKNKGSHWHIKAFINGFGALTTFVVVIIIAITKFKEGAWIVVLLIPLLVFAMIKVKLHYIAVADQLRVKPEDKELLDVEHNIYRNRVIVPIESLNKASIRALRFAKTISDNVIAFNVSINEEQAKKLQERYKMLNCSIPLVIRYSPYRKILEPLLEYIKSEEYNYQKGDMITVIIPKFTVQRWWQKILHNHTWLFIEKELLKHKHIVVSVMPLQLKDDDVVLKKKNKPLWKILEED</sequence>
<dbReference type="Pfam" id="PF13520">
    <property type="entry name" value="AA_permease_2"/>
    <property type="match status" value="1"/>
</dbReference>
<evidence type="ECO:0000256" key="4">
    <source>
        <dbReference type="ARBA" id="ARBA00023136"/>
    </source>
</evidence>
<dbReference type="KEGG" id="ccha:ELD05_11320"/>
<keyword evidence="2 5" id="KW-0812">Transmembrane</keyword>
<feature type="transmembrane region" description="Helical" evidence="5">
    <location>
        <begin position="251"/>
        <end position="275"/>
    </location>
</feature>
<dbReference type="GO" id="GO:0016020">
    <property type="term" value="C:membrane"/>
    <property type="evidence" value="ECO:0007669"/>
    <property type="project" value="UniProtKB-SubCell"/>
</dbReference>
<feature type="transmembrane region" description="Helical" evidence="5">
    <location>
        <begin position="369"/>
        <end position="393"/>
    </location>
</feature>
<evidence type="ECO:0000256" key="1">
    <source>
        <dbReference type="ARBA" id="ARBA00004141"/>
    </source>
</evidence>
<feature type="transmembrane region" description="Helical" evidence="5">
    <location>
        <begin position="405"/>
        <end position="424"/>
    </location>
</feature>
<dbReference type="AlphaFoldDB" id="A0A3T0D8P3"/>
<keyword evidence="7" id="KW-1185">Reference proteome</keyword>
<organism evidence="6 7">
    <name type="scientific">Caldicellulosiruptor changbaiensis</name>
    <dbReference type="NCBI Taxonomy" id="1222016"/>
    <lineage>
        <taxon>Bacteria</taxon>
        <taxon>Bacillati</taxon>
        <taxon>Bacillota</taxon>
        <taxon>Bacillota incertae sedis</taxon>
        <taxon>Caldicellulosiruptorales</taxon>
        <taxon>Caldicellulosiruptoraceae</taxon>
        <taxon>Caldicellulosiruptor</taxon>
    </lineage>
</organism>
<dbReference type="Gene3D" id="1.20.1740.10">
    <property type="entry name" value="Amino acid/polyamine transporter I"/>
    <property type="match status" value="1"/>
</dbReference>
<dbReference type="PANTHER" id="PTHR47704">
    <property type="entry name" value="POTASSIUM TRANSPORTER KIMA"/>
    <property type="match status" value="1"/>
</dbReference>
<evidence type="ECO:0000256" key="2">
    <source>
        <dbReference type="ARBA" id="ARBA00022692"/>
    </source>
</evidence>
<evidence type="ECO:0000256" key="3">
    <source>
        <dbReference type="ARBA" id="ARBA00022989"/>
    </source>
</evidence>
<evidence type="ECO:0000313" key="7">
    <source>
        <dbReference type="Proteomes" id="UP000282930"/>
    </source>
</evidence>
<proteinExistence type="predicted"/>
<comment type="subcellular location">
    <subcellularLocation>
        <location evidence="1">Membrane</location>
        <topology evidence="1">Multi-pass membrane protein</topology>
    </subcellularLocation>
</comment>
<gene>
    <name evidence="6" type="ORF">ELD05_11320</name>
</gene>